<comment type="similarity">
    <text evidence="11 12">Belongs to the TonB-dependent receptor family.</text>
</comment>
<dbReference type="InterPro" id="IPR036942">
    <property type="entry name" value="Beta-barrel_TonB_sf"/>
</dbReference>
<evidence type="ECO:0000256" key="13">
    <source>
        <dbReference type="SAM" id="SignalP"/>
    </source>
</evidence>
<organism evidence="16 17">
    <name type="scientific">Corticibacter populi</name>
    <dbReference type="NCBI Taxonomy" id="1550736"/>
    <lineage>
        <taxon>Bacteria</taxon>
        <taxon>Pseudomonadati</taxon>
        <taxon>Pseudomonadota</taxon>
        <taxon>Betaproteobacteria</taxon>
        <taxon>Burkholderiales</taxon>
        <taxon>Comamonadaceae</taxon>
        <taxon>Corticibacter</taxon>
    </lineage>
</organism>
<keyword evidence="5 11" id="KW-0812">Transmembrane</keyword>
<feature type="domain" description="TonB-dependent receptor plug" evidence="15">
    <location>
        <begin position="56"/>
        <end position="163"/>
    </location>
</feature>
<keyword evidence="7" id="KW-0406">Ion transport</keyword>
<dbReference type="GO" id="GO:0009279">
    <property type="term" value="C:cell outer membrane"/>
    <property type="evidence" value="ECO:0007669"/>
    <property type="project" value="UniProtKB-SubCell"/>
</dbReference>
<evidence type="ECO:0000256" key="9">
    <source>
        <dbReference type="ARBA" id="ARBA00023136"/>
    </source>
</evidence>
<evidence type="ECO:0000256" key="1">
    <source>
        <dbReference type="ARBA" id="ARBA00004571"/>
    </source>
</evidence>
<reference evidence="16 17" key="1">
    <citation type="submission" date="2018-10" db="EMBL/GenBank/DDBJ databases">
        <title>Draft genome of Cortibacter populi DSM10536.</title>
        <authorList>
            <person name="Bernier A.-M."/>
            <person name="Bernard K."/>
        </authorList>
    </citation>
    <scope>NUCLEOTIDE SEQUENCE [LARGE SCALE GENOMIC DNA]</scope>
    <source>
        <strain evidence="16 17">DSM 105136</strain>
    </source>
</reference>
<evidence type="ECO:0000256" key="2">
    <source>
        <dbReference type="ARBA" id="ARBA00022448"/>
    </source>
</evidence>
<gene>
    <name evidence="16" type="ORF">D8I35_11975</name>
</gene>
<feature type="chain" id="PRO_5017977333" evidence="13">
    <location>
        <begin position="31"/>
        <end position="725"/>
    </location>
</feature>
<dbReference type="InterPro" id="IPR000531">
    <property type="entry name" value="Beta-barrel_TonB"/>
</dbReference>
<proteinExistence type="inferred from homology"/>
<dbReference type="PANTHER" id="PTHR32552">
    <property type="entry name" value="FERRICHROME IRON RECEPTOR-RELATED"/>
    <property type="match status" value="1"/>
</dbReference>
<name>A0A3M6QS52_9BURK</name>
<dbReference type="EMBL" id="RDQO01000003">
    <property type="protein sequence ID" value="RMX05864.1"/>
    <property type="molecule type" value="Genomic_DNA"/>
</dbReference>
<evidence type="ECO:0000313" key="16">
    <source>
        <dbReference type="EMBL" id="RMX05864.1"/>
    </source>
</evidence>
<evidence type="ECO:0000256" key="12">
    <source>
        <dbReference type="RuleBase" id="RU003357"/>
    </source>
</evidence>
<evidence type="ECO:0000256" key="6">
    <source>
        <dbReference type="ARBA" id="ARBA00023004"/>
    </source>
</evidence>
<dbReference type="InterPro" id="IPR039426">
    <property type="entry name" value="TonB-dep_rcpt-like"/>
</dbReference>
<evidence type="ECO:0000256" key="5">
    <source>
        <dbReference type="ARBA" id="ARBA00022692"/>
    </source>
</evidence>
<keyword evidence="13" id="KW-0732">Signal</keyword>
<dbReference type="GO" id="GO:0006826">
    <property type="term" value="P:iron ion transport"/>
    <property type="evidence" value="ECO:0007669"/>
    <property type="project" value="UniProtKB-KW"/>
</dbReference>
<evidence type="ECO:0000256" key="11">
    <source>
        <dbReference type="PROSITE-ProRule" id="PRU01360"/>
    </source>
</evidence>
<keyword evidence="17" id="KW-1185">Reference proteome</keyword>
<keyword evidence="8 12" id="KW-0798">TonB box</keyword>
<keyword evidence="16" id="KW-0675">Receptor</keyword>
<evidence type="ECO:0000256" key="10">
    <source>
        <dbReference type="ARBA" id="ARBA00023237"/>
    </source>
</evidence>
<feature type="signal peptide" evidence="13">
    <location>
        <begin position="1"/>
        <end position="30"/>
    </location>
</feature>
<comment type="subcellular location">
    <subcellularLocation>
        <location evidence="1 11">Cell outer membrane</location>
        <topology evidence="1 11">Multi-pass membrane protein</topology>
    </subcellularLocation>
</comment>
<dbReference type="Pfam" id="PF07715">
    <property type="entry name" value="Plug"/>
    <property type="match status" value="1"/>
</dbReference>
<comment type="caution">
    <text evidence="16">The sequence shown here is derived from an EMBL/GenBank/DDBJ whole genome shotgun (WGS) entry which is preliminary data.</text>
</comment>
<dbReference type="OrthoDB" id="8538693at2"/>
<dbReference type="Gene3D" id="2.40.170.20">
    <property type="entry name" value="TonB-dependent receptor, beta-barrel domain"/>
    <property type="match status" value="1"/>
</dbReference>
<accession>A0A3M6QS52</accession>
<keyword evidence="4" id="KW-0410">Iron transport</keyword>
<evidence type="ECO:0000256" key="4">
    <source>
        <dbReference type="ARBA" id="ARBA00022496"/>
    </source>
</evidence>
<keyword evidence="6" id="KW-0408">Iron</keyword>
<dbReference type="Proteomes" id="UP000278006">
    <property type="component" value="Unassembled WGS sequence"/>
</dbReference>
<dbReference type="PROSITE" id="PS52016">
    <property type="entry name" value="TONB_DEPENDENT_REC_3"/>
    <property type="match status" value="1"/>
</dbReference>
<evidence type="ECO:0000256" key="7">
    <source>
        <dbReference type="ARBA" id="ARBA00023065"/>
    </source>
</evidence>
<keyword evidence="3 11" id="KW-1134">Transmembrane beta strand</keyword>
<feature type="domain" description="TonB-dependent receptor-like beta-barrel" evidence="14">
    <location>
        <begin position="252"/>
        <end position="689"/>
    </location>
</feature>
<dbReference type="SUPFAM" id="SSF56935">
    <property type="entry name" value="Porins"/>
    <property type="match status" value="1"/>
</dbReference>
<dbReference type="RefSeq" id="WP_122229537.1">
    <property type="nucleotide sequence ID" value="NZ_RDQO01000003.1"/>
</dbReference>
<dbReference type="Pfam" id="PF00593">
    <property type="entry name" value="TonB_dep_Rec_b-barrel"/>
    <property type="match status" value="1"/>
</dbReference>
<keyword evidence="2 11" id="KW-0813">Transport</keyword>
<evidence type="ECO:0000313" key="17">
    <source>
        <dbReference type="Proteomes" id="UP000278006"/>
    </source>
</evidence>
<evidence type="ECO:0000256" key="3">
    <source>
        <dbReference type="ARBA" id="ARBA00022452"/>
    </source>
</evidence>
<dbReference type="AlphaFoldDB" id="A0A3M6QS52"/>
<keyword evidence="9 11" id="KW-0472">Membrane</keyword>
<evidence type="ECO:0000256" key="8">
    <source>
        <dbReference type="ARBA" id="ARBA00023077"/>
    </source>
</evidence>
<sequence>MNQYFQGRQPLRLNLFAQAMLLAFPAIALAQAQADNDEALELEAVKITAERRETVVQKTPLTIGVIGADELDKTQFQHLFDIEKSVAGVTFYKGAANQQSNIIIRGVGTTNMGYTSAVSVYVDDVPLIRGGAAGQWDLPDIERIEVLKGPQGTLYGQNASAGAVRIISRDPNDEKIGWISAGLGNYSAFETRGYFSGPLKEGVLAGSLAFSHKQHDGYGKNLTTGEDIYTQDATLGRAKLRLTPGGGWDAVLAADALLDESDNGTKSPQNYGNSSNVRDSYSLKDLNGKLRRGGLNLRVSKELNGGAIVRSTTGWRYWNHDPSPMEHGGLPRISQDNENIWHQRIFYQDVQLVGDWGERLSYTAGLNFTREYFENDVFSQTSADGVNINRARRVTIFDTDDIAAYGQFDYRLTDRLTLTAGARYWRSEQEYDGASYTLDADRQVVAQSVGVSGLKKRSSGVTPRLTLGYQWTPDVYAYGSYTEGAKFGGYNRSASTQQVAVVAADPEKVNAYELGIKTSSFDRRLQVNGTLFYNEYKDYLSTIGNPVLNGVQYQGSVLTNAGKAVTYGAELEVRARLTRALNWNFNLAYLESEFKDFLNPSGSAAGDYTGNKLPFAPKYTLSTGLSYTLPFANGGELDLFGSVQYISEQEIDAANTNGQEVPSRTNVDIGANYRLPGGKWTATLRVRNLFDRDQILLKTYTPLYGIESAAYDIPRTFIVGLRYDF</sequence>
<keyword evidence="10 11" id="KW-0998">Cell outer membrane</keyword>
<protein>
    <submittedName>
        <fullName evidence="16">TonB-dependent receptor</fullName>
    </submittedName>
</protein>
<dbReference type="InterPro" id="IPR012910">
    <property type="entry name" value="Plug_dom"/>
</dbReference>
<evidence type="ECO:0000259" key="14">
    <source>
        <dbReference type="Pfam" id="PF00593"/>
    </source>
</evidence>
<evidence type="ECO:0000259" key="15">
    <source>
        <dbReference type="Pfam" id="PF07715"/>
    </source>
</evidence>
<dbReference type="CDD" id="cd01347">
    <property type="entry name" value="ligand_gated_channel"/>
    <property type="match status" value="1"/>
</dbReference>
<dbReference type="PANTHER" id="PTHR32552:SF81">
    <property type="entry name" value="TONB-DEPENDENT OUTER MEMBRANE RECEPTOR"/>
    <property type="match status" value="1"/>
</dbReference>